<dbReference type="InterPro" id="IPR036390">
    <property type="entry name" value="WH_DNA-bd_sf"/>
</dbReference>
<evidence type="ECO:0000256" key="1">
    <source>
        <dbReference type="ARBA" id="ARBA00009437"/>
    </source>
</evidence>
<dbReference type="InterPro" id="IPR005119">
    <property type="entry name" value="LysR_subst-bd"/>
</dbReference>
<protein>
    <submittedName>
        <fullName evidence="6">LysR family transcriptional regulator</fullName>
    </submittedName>
</protein>
<dbReference type="InterPro" id="IPR050950">
    <property type="entry name" value="HTH-type_LysR_regulators"/>
</dbReference>
<comment type="similarity">
    <text evidence="1">Belongs to the LysR transcriptional regulatory family.</text>
</comment>
<dbReference type="SUPFAM" id="SSF53850">
    <property type="entry name" value="Periplasmic binding protein-like II"/>
    <property type="match status" value="1"/>
</dbReference>
<keyword evidence="3" id="KW-0238">DNA-binding</keyword>
<sequence>MSHLQLALKPAQLRLINQIDRHGQLQIAAEALAMTQPAASRMLAEVERQVGAALFTRGPKGMEPTETGLLFLRRARVILREMDSIATDIRDLRQGYAGSIRVGAVTGPAISYLVAAVRQVKQETPEAQISIDVMPSRDLLNHLIAGEMDFVLGRILPEYDSKSFNILPMHDEKVTLIARAGHPLARASVVTLTEMVAYEWVLQQRGSPIREATLAAFAGVGLAEPRNIINSPSMLLTIAYLSQSDAIAAVSNEVAQLLIRPPISASFTVLKTAQHMRVPPYYLLSLVRHPLSPLAQRLREELAHMSRSPDLDLMPR</sequence>
<dbReference type="InterPro" id="IPR000847">
    <property type="entry name" value="LysR_HTH_N"/>
</dbReference>
<dbReference type="RefSeq" id="WP_271886117.1">
    <property type="nucleotide sequence ID" value="NZ_CP067136.1"/>
</dbReference>
<evidence type="ECO:0000313" key="6">
    <source>
        <dbReference type="EMBL" id="WCR08579.1"/>
    </source>
</evidence>
<keyword evidence="7" id="KW-1185">Reference proteome</keyword>
<accession>A0ABY7SNK9</accession>
<dbReference type="InterPro" id="IPR036388">
    <property type="entry name" value="WH-like_DNA-bd_sf"/>
</dbReference>
<dbReference type="PANTHER" id="PTHR30419:SF8">
    <property type="entry name" value="NITROGEN ASSIMILATION TRANSCRIPTIONAL ACTIVATOR-RELATED"/>
    <property type="match status" value="1"/>
</dbReference>
<evidence type="ECO:0000313" key="7">
    <source>
        <dbReference type="Proteomes" id="UP001219349"/>
    </source>
</evidence>
<dbReference type="Gene3D" id="3.40.190.10">
    <property type="entry name" value="Periplasmic binding protein-like II"/>
    <property type="match status" value="2"/>
</dbReference>
<name>A0ABY7SNK9_9RHOB</name>
<dbReference type="Pfam" id="PF00126">
    <property type="entry name" value="HTH_1"/>
    <property type="match status" value="1"/>
</dbReference>
<reference evidence="6 7" key="1">
    <citation type="submission" date="2021-01" db="EMBL/GenBank/DDBJ databases">
        <title>Biogeographic distribution of Paracoccus.</title>
        <authorList>
            <person name="Hollensteiner J."/>
            <person name="Leineberger J."/>
            <person name="Brinkhoff T."/>
            <person name="Daniel R."/>
        </authorList>
    </citation>
    <scope>NUCLEOTIDE SEQUENCE [LARGE SCALE GENOMIC DNA]</scope>
    <source>
        <strain evidence="6 7">KCTC 22803</strain>
    </source>
</reference>
<evidence type="ECO:0000259" key="5">
    <source>
        <dbReference type="PROSITE" id="PS50931"/>
    </source>
</evidence>
<dbReference type="Pfam" id="PF03466">
    <property type="entry name" value="LysR_substrate"/>
    <property type="match status" value="1"/>
</dbReference>
<dbReference type="SUPFAM" id="SSF46785">
    <property type="entry name" value="Winged helix' DNA-binding domain"/>
    <property type="match status" value="1"/>
</dbReference>
<keyword evidence="2" id="KW-0805">Transcription regulation</keyword>
<dbReference type="Gene3D" id="1.10.10.10">
    <property type="entry name" value="Winged helix-like DNA-binding domain superfamily/Winged helix DNA-binding domain"/>
    <property type="match status" value="1"/>
</dbReference>
<dbReference type="PROSITE" id="PS50931">
    <property type="entry name" value="HTH_LYSR"/>
    <property type="match status" value="1"/>
</dbReference>
<dbReference type="PRINTS" id="PR00039">
    <property type="entry name" value="HTHLYSR"/>
</dbReference>
<keyword evidence="4" id="KW-0804">Transcription</keyword>
<dbReference type="EMBL" id="CP067136">
    <property type="protein sequence ID" value="WCR08579.1"/>
    <property type="molecule type" value="Genomic_DNA"/>
</dbReference>
<gene>
    <name evidence="6" type="ORF">JHX87_07190</name>
</gene>
<evidence type="ECO:0000256" key="3">
    <source>
        <dbReference type="ARBA" id="ARBA00023125"/>
    </source>
</evidence>
<feature type="domain" description="HTH lysR-type" evidence="5">
    <location>
        <begin position="8"/>
        <end position="65"/>
    </location>
</feature>
<organism evidence="6 7">
    <name type="scientific">Paracoccus fistulariae</name>
    <dbReference type="NCBI Taxonomy" id="658446"/>
    <lineage>
        <taxon>Bacteria</taxon>
        <taxon>Pseudomonadati</taxon>
        <taxon>Pseudomonadota</taxon>
        <taxon>Alphaproteobacteria</taxon>
        <taxon>Rhodobacterales</taxon>
        <taxon>Paracoccaceae</taxon>
        <taxon>Paracoccus</taxon>
    </lineage>
</organism>
<dbReference type="Proteomes" id="UP001219349">
    <property type="component" value="Chromosome"/>
</dbReference>
<proteinExistence type="inferred from homology"/>
<evidence type="ECO:0000256" key="4">
    <source>
        <dbReference type="ARBA" id="ARBA00023163"/>
    </source>
</evidence>
<dbReference type="PANTHER" id="PTHR30419">
    <property type="entry name" value="HTH-TYPE TRANSCRIPTIONAL REGULATOR YBHD"/>
    <property type="match status" value="1"/>
</dbReference>
<evidence type="ECO:0000256" key="2">
    <source>
        <dbReference type="ARBA" id="ARBA00023015"/>
    </source>
</evidence>